<dbReference type="EMBL" id="CAKMRJ010005523">
    <property type="protein sequence ID" value="CAH1446221.1"/>
    <property type="molecule type" value="Genomic_DNA"/>
</dbReference>
<accession>A0AAU9P7W9</accession>
<dbReference type="Proteomes" id="UP001157418">
    <property type="component" value="Unassembled WGS sequence"/>
</dbReference>
<gene>
    <name evidence="2" type="ORF">LVIROSA_LOCUS31934</name>
</gene>
<sequence>MIIQIVTNYGTAGSSSMMAYKASLLQTGFFGISIGEAEVGASESESVRQARDEKERQKREQSEREEILRDEQNEILFAIQKVQNSVDVLPKTMSNDELSKQVPQSFQKVFDLIDDLKGSRFVDEAGEDDNLVITETSPSPKIDVVSKPQQPPPPPNTTIPPIECEIHESPQFFYDGI</sequence>
<name>A0AAU9P7W9_9ASTR</name>
<feature type="region of interest" description="Disordered" evidence="1">
    <location>
        <begin position="136"/>
        <end position="162"/>
    </location>
</feature>
<evidence type="ECO:0000313" key="3">
    <source>
        <dbReference type="Proteomes" id="UP001157418"/>
    </source>
</evidence>
<feature type="compositionally biased region" description="Basic and acidic residues" evidence="1">
    <location>
        <begin position="45"/>
        <end position="67"/>
    </location>
</feature>
<reference evidence="2 3" key="1">
    <citation type="submission" date="2022-01" db="EMBL/GenBank/DDBJ databases">
        <authorList>
            <person name="Xiong W."/>
            <person name="Schranz E."/>
        </authorList>
    </citation>
    <scope>NUCLEOTIDE SEQUENCE [LARGE SCALE GENOMIC DNA]</scope>
</reference>
<evidence type="ECO:0000313" key="2">
    <source>
        <dbReference type="EMBL" id="CAH1446221.1"/>
    </source>
</evidence>
<feature type="compositionally biased region" description="Pro residues" evidence="1">
    <location>
        <begin position="149"/>
        <end position="158"/>
    </location>
</feature>
<proteinExistence type="predicted"/>
<dbReference type="AlphaFoldDB" id="A0AAU9P7W9"/>
<organism evidence="2 3">
    <name type="scientific">Lactuca virosa</name>
    <dbReference type="NCBI Taxonomy" id="75947"/>
    <lineage>
        <taxon>Eukaryota</taxon>
        <taxon>Viridiplantae</taxon>
        <taxon>Streptophyta</taxon>
        <taxon>Embryophyta</taxon>
        <taxon>Tracheophyta</taxon>
        <taxon>Spermatophyta</taxon>
        <taxon>Magnoliopsida</taxon>
        <taxon>eudicotyledons</taxon>
        <taxon>Gunneridae</taxon>
        <taxon>Pentapetalae</taxon>
        <taxon>asterids</taxon>
        <taxon>campanulids</taxon>
        <taxon>Asterales</taxon>
        <taxon>Asteraceae</taxon>
        <taxon>Cichorioideae</taxon>
        <taxon>Cichorieae</taxon>
        <taxon>Lactucinae</taxon>
        <taxon>Lactuca</taxon>
    </lineage>
</organism>
<feature type="region of interest" description="Disordered" evidence="1">
    <location>
        <begin position="41"/>
        <end position="67"/>
    </location>
</feature>
<protein>
    <submittedName>
        <fullName evidence="2">Uncharacterized protein</fullName>
    </submittedName>
</protein>
<keyword evidence="3" id="KW-1185">Reference proteome</keyword>
<evidence type="ECO:0000256" key="1">
    <source>
        <dbReference type="SAM" id="MobiDB-lite"/>
    </source>
</evidence>
<comment type="caution">
    <text evidence="2">The sequence shown here is derived from an EMBL/GenBank/DDBJ whole genome shotgun (WGS) entry which is preliminary data.</text>
</comment>